<organism evidence="3 4">
    <name type="scientific">Reticulomyxa filosa</name>
    <dbReference type="NCBI Taxonomy" id="46433"/>
    <lineage>
        <taxon>Eukaryota</taxon>
        <taxon>Sar</taxon>
        <taxon>Rhizaria</taxon>
        <taxon>Retaria</taxon>
        <taxon>Foraminifera</taxon>
        <taxon>Monothalamids</taxon>
        <taxon>Reticulomyxidae</taxon>
        <taxon>Reticulomyxa</taxon>
    </lineage>
</organism>
<evidence type="ECO:0000259" key="2">
    <source>
        <dbReference type="Pfam" id="PF12030"/>
    </source>
</evidence>
<feature type="compositionally biased region" description="Basic and acidic residues" evidence="1">
    <location>
        <begin position="156"/>
        <end position="170"/>
    </location>
</feature>
<comment type="caution">
    <text evidence="3">The sequence shown here is derived from an EMBL/GenBank/DDBJ whole genome shotgun (WGS) entry which is preliminary data.</text>
</comment>
<dbReference type="InterPro" id="IPR021905">
    <property type="entry name" value="DUF3517"/>
</dbReference>
<dbReference type="Pfam" id="PF12030">
    <property type="entry name" value="DUF3517"/>
    <property type="match status" value="1"/>
</dbReference>
<keyword evidence="4" id="KW-1185">Reference proteome</keyword>
<feature type="domain" description="DUF3517" evidence="2">
    <location>
        <begin position="175"/>
        <end position="388"/>
    </location>
</feature>
<dbReference type="Proteomes" id="UP000023152">
    <property type="component" value="Unassembled WGS sequence"/>
</dbReference>
<evidence type="ECO:0000313" key="3">
    <source>
        <dbReference type="EMBL" id="ETO32914.1"/>
    </source>
</evidence>
<feature type="non-terminal residue" evidence="3">
    <location>
        <position position="1"/>
    </location>
</feature>
<sequence length="410" mass="47175">THTHICKKHWNSYLLKCHSSSVRCHIVDLIISAMQAVQKIERPLYYIRKECETGDTDCEMEEKTGEGCTSDGSKSQQTCHTADEGIASKASIANIEQTKKQTAKSSELAKLNASIHRQTDNVYCIPVSSNRNCNNNKNNGNNGNKNNNNNNNSDNSENKERSNSDIEKDIPNPQLTYFESRSIVVQVLDQLCKLLVIAHHYRKQYDQYWSFFRKFVELGCPEIQLLLDRKWITECSRFLNKKKLLIAKQLDELSFNSKQKTNSDLHCSEMANMLSIIVCSCVPSKLRQEIEENAKNENAMAEKRTTNLSELPNRYMCDSVGYQPFVPNLPETAIPHSNMLLKLPSSEEKALLDLGVFIRLWKHNARAMSRIIYHLSWMNPEYSDKCVELFIKQLKSVSFLFHFLLFLLSF</sequence>
<gene>
    <name evidence="3" type="ORF">RFI_04202</name>
</gene>
<name>X6P4C1_RETFI</name>
<proteinExistence type="predicted"/>
<feature type="compositionally biased region" description="Low complexity" evidence="1">
    <location>
        <begin position="135"/>
        <end position="155"/>
    </location>
</feature>
<feature type="region of interest" description="Disordered" evidence="1">
    <location>
        <begin position="135"/>
        <end position="170"/>
    </location>
</feature>
<dbReference type="AlphaFoldDB" id="X6P4C1"/>
<reference evidence="3 4" key="1">
    <citation type="journal article" date="2013" name="Curr. Biol.">
        <title>The Genome of the Foraminiferan Reticulomyxa filosa.</title>
        <authorList>
            <person name="Glockner G."/>
            <person name="Hulsmann N."/>
            <person name="Schleicher M."/>
            <person name="Noegel A.A."/>
            <person name="Eichinger L."/>
            <person name="Gallinger C."/>
            <person name="Pawlowski J."/>
            <person name="Sierra R."/>
            <person name="Euteneuer U."/>
            <person name="Pillet L."/>
            <person name="Moustafa A."/>
            <person name="Platzer M."/>
            <person name="Groth M."/>
            <person name="Szafranski K."/>
            <person name="Schliwa M."/>
        </authorList>
    </citation>
    <scope>NUCLEOTIDE SEQUENCE [LARGE SCALE GENOMIC DNA]</scope>
</reference>
<evidence type="ECO:0000313" key="4">
    <source>
        <dbReference type="Proteomes" id="UP000023152"/>
    </source>
</evidence>
<evidence type="ECO:0000256" key="1">
    <source>
        <dbReference type="SAM" id="MobiDB-lite"/>
    </source>
</evidence>
<protein>
    <submittedName>
        <fullName evidence="3">RNA recognition motif-containing protein RRM</fullName>
    </submittedName>
</protein>
<dbReference type="EMBL" id="ASPP01003828">
    <property type="protein sequence ID" value="ETO32914.1"/>
    <property type="molecule type" value="Genomic_DNA"/>
</dbReference>
<accession>X6P4C1</accession>